<proteinExistence type="predicted"/>
<sequence>MKAFVIMGLLLFTTVSFSAQAQYDRQKAKKDANNGSVAKNQVNDVTKNGGGNAGKTSTGVKSEGVHMNGTQMKPNTKSVYDRPSKGSSSATAGKGKEAKSNSSVTGTKQN</sequence>
<keyword evidence="4" id="KW-1185">Reference proteome</keyword>
<reference evidence="3 4" key="1">
    <citation type="submission" date="2018-03" db="EMBL/GenBank/DDBJ databases">
        <title>Genomic Encyclopedia of Archaeal and Bacterial Type Strains, Phase II (KMG-II): from individual species to whole genera.</title>
        <authorList>
            <person name="Goeker M."/>
        </authorList>
    </citation>
    <scope>NUCLEOTIDE SEQUENCE [LARGE SCALE GENOMIC DNA]</scope>
    <source>
        <strain evidence="3 4">DSM 28354</strain>
    </source>
</reference>
<dbReference type="Proteomes" id="UP000238375">
    <property type="component" value="Unassembled WGS sequence"/>
</dbReference>
<feature type="signal peptide" evidence="2">
    <location>
        <begin position="1"/>
        <end position="21"/>
    </location>
</feature>
<dbReference type="RefSeq" id="WP_106136793.1">
    <property type="nucleotide sequence ID" value="NZ_PVTE01000004.1"/>
</dbReference>
<accession>A0A2T0TB90</accession>
<evidence type="ECO:0000313" key="4">
    <source>
        <dbReference type="Proteomes" id="UP000238375"/>
    </source>
</evidence>
<evidence type="ECO:0000256" key="2">
    <source>
        <dbReference type="SAM" id="SignalP"/>
    </source>
</evidence>
<gene>
    <name evidence="3" type="ORF">CLV58_10447</name>
</gene>
<organism evidence="3 4">
    <name type="scientific">Spirosoma oryzae</name>
    <dbReference type="NCBI Taxonomy" id="1469603"/>
    <lineage>
        <taxon>Bacteria</taxon>
        <taxon>Pseudomonadati</taxon>
        <taxon>Bacteroidota</taxon>
        <taxon>Cytophagia</taxon>
        <taxon>Cytophagales</taxon>
        <taxon>Cytophagaceae</taxon>
        <taxon>Spirosoma</taxon>
    </lineage>
</organism>
<comment type="caution">
    <text evidence="3">The sequence shown here is derived from an EMBL/GenBank/DDBJ whole genome shotgun (WGS) entry which is preliminary data.</text>
</comment>
<dbReference type="EMBL" id="PVTE01000004">
    <property type="protein sequence ID" value="PRY42918.1"/>
    <property type="molecule type" value="Genomic_DNA"/>
</dbReference>
<name>A0A2T0TB90_9BACT</name>
<keyword evidence="2" id="KW-0732">Signal</keyword>
<feature type="compositionally biased region" description="Polar residues" evidence="1">
    <location>
        <begin position="68"/>
        <end position="78"/>
    </location>
</feature>
<evidence type="ECO:0000256" key="1">
    <source>
        <dbReference type="SAM" id="MobiDB-lite"/>
    </source>
</evidence>
<feature type="region of interest" description="Disordered" evidence="1">
    <location>
        <begin position="22"/>
        <end position="110"/>
    </location>
</feature>
<evidence type="ECO:0000313" key="3">
    <source>
        <dbReference type="EMBL" id="PRY42918.1"/>
    </source>
</evidence>
<dbReference type="AlphaFoldDB" id="A0A2T0TB90"/>
<protein>
    <submittedName>
        <fullName evidence="3">Uncharacterized protein</fullName>
    </submittedName>
</protein>
<feature type="compositionally biased region" description="Polar residues" evidence="1">
    <location>
        <begin position="101"/>
        <end position="110"/>
    </location>
</feature>
<feature type="chain" id="PRO_5015481083" evidence="2">
    <location>
        <begin position="22"/>
        <end position="110"/>
    </location>
</feature>
<feature type="compositionally biased region" description="Polar residues" evidence="1">
    <location>
        <begin position="33"/>
        <end position="46"/>
    </location>
</feature>